<reference evidence="7 8" key="1">
    <citation type="submission" date="2018-06" db="EMBL/GenBank/DDBJ databases">
        <authorList>
            <consortium name="Pathogen Informatics"/>
            <person name="Doyle S."/>
        </authorList>
    </citation>
    <scope>NUCLEOTIDE SEQUENCE [LARGE SCALE GENOMIC DNA]</scope>
    <source>
        <strain evidence="7 8">NCTC10638</strain>
    </source>
</reference>
<proteinExistence type="predicted"/>
<evidence type="ECO:0000256" key="2">
    <source>
        <dbReference type="ARBA" id="ARBA00022695"/>
    </source>
</evidence>
<dbReference type="Gene3D" id="3.90.550.10">
    <property type="entry name" value="Spore Coat Polysaccharide Biosynthesis Protein SpsA, Chain A"/>
    <property type="match status" value="1"/>
</dbReference>
<dbReference type="SUPFAM" id="SSF53448">
    <property type="entry name" value="Nucleotide-diphospho-sugar transferases"/>
    <property type="match status" value="1"/>
</dbReference>
<evidence type="ECO:0000256" key="4">
    <source>
        <dbReference type="ARBA" id="ARBA00048247"/>
    </source>
</evidence>
<protein>
    <submittedName>
        <fullName evidence="7">Bifunctional protein GlmU</fullName>
    </submittedName>
</protein>
<comment type="function">
    <text evidence="6">Catalyzes the last two sequential reactions in the de novo biosynthetic pathway for UDP-N-acetylglucosamine (UDP-GlcNAc). The C-terminal domain catalyzes the transfer of acetyl group from acetyl coenzyme A to glucosamine-1-phosphate (GlcN-1-P) to produce N-acetylglucosamine-1-phosphate (GlcNAc-1-P), which is converted into UDP-GlcNAc by the transfer of uridine 5-monophosphate (from uridine 5-triphosphate), a reaction catalyzed by the N-terminal domain.</text>
</comment>
<dbReference type="GO" id="GO:0019134">
    <property type="term" value="F:glucosamine-1-phosphate N-acetyltransferase activity"/>
    <property type="evidence" value="ECO:0007669"/>
    <property type="project" value="UniProtKB-EC"/>
</dbReference>
<comment type="catalytic activity">
    <reaction evidence="4">
        <text>alpha-D-glucosamine 1-phosphate + acetyl-CoA = N-acetyl-alpha-D-glucosamine 1-phosphate + CoA + H(+)</text>
        <dbReference type="Rhea" id="RHEA:13725"/>
        <dbReference type="ChEBI" id="CHEBI:15378"/>
        <dbReference type="ChEBI" id="CHEBI:57287"/>
        <dbReference type="ChEBI" id="CHEBI:57288"/>
        <dbReference type="ChEBI" id="CHEBI:57776"/>
        <dbReference type="ChEBI" id="CHEBI:58516"/>
        <dbReference type="EC" id="2.3.1.157"/>
    </reaction>
</comment>
<dbReference type="InterPro" id="IPR029044">
    <property type="entry name" value="Nucleotide-diphossugar_trans"/>
</dbReference>
<keyword evidence="1" id="KW-0808">Transferase</keyword>
<evidence type="ECO:0000256" key="5">
    <source>
        <dbReference type="ARBA" id="ARBA00048493"/>
    </source>
</evidence>
<dbReference type="GO" id="GO:0003977">
    <property type="term" value="F:UDP-N-acetylglucosamine diphosphorylase activity"/>
    <property type="evidence" value="ECO:0007669"/>
    <property type="project" value="UniProtKB-EC"/>
</dbReference>
<keyword evidence="3" id="KW-0012">Acyltransferase</keyword>
<name>A0A378N938_MANHA</name>
<comment type="catalytic activity">
    <reaction evidence="5">
        <text>N-acetyl-alpha-D-glucosamine 1-phosphate + UTP + H(+) = UDP-N-acetyl-alpha-D-glucosamine + diphosphate</text>
        <dbReference type="Rhea" id="RHEA:13509"/>
        <dbReference type="ChEBI" id="CHEBI:15378"/>
        <dbReference type="ChEBI" id="CHEBI:33019"/>
        <dbReference type="ChEBI" id="CHEBI:46398"/>
        <dbReference type="ChEBI" id="CHEBI:57705"/>
        <dbReference type="ChEBI" id="CHEBI:57776"/>
        <dbReference type="EC" id="2.7.7.23"/>
    </reaction>
</comment>
<keyword evidence="2" id="KW-0548">Nucleotidyltransferase</keyword>
<evidence type="ECO:0000313" key="8">
    <source>
        <dbReference type="Proteomes" id="UP000254802"/>
    </source>
</evidence>
<dbReference type="InterPro" id="IPR050065">
    <property type="entry name" value="GlmU-like"/>
</dbReference>
<evidence type="ECO:0000313" key="7">
    <source>
        <dbReference type="EMBL" id="STY64049.1"/>
    </source>
</evidence>
<gene>
    <name evidence="7" type="primary">glmU_3</name>
    <name evidence="7" type="ORF">NCTC10638_03222</name>
</gene>
<dbReference type="PANTHER" id="PTHR43584">
    <property type="entry name" value="NUCLEOTIDYL TRANSFERASE"/>
    <property type="match status" value="1"/>
</dbReference>
<dbReference type="Proteomes" id="UP000254802">
    <property type="component" value="Unassembled WGS sequence"/>
</dbReference>
<evidence type="ECO:0000256" key="6">
    <source>
        <dbReference type="ARBA" id="ARBA00049628"/>
    </source>
</evidence>
<accession>A0A378N938</accession>
<organism evidence="7 8">
    <name type="scientific">Mannheimia haemolytica</name>
    <name type="common">Pasteurella haemolytica</name>
    <dbReference type="NCBI Taxonomy" id="75985"/>
    <lineage>
        <taxon>Bacteria</taxon>
        <taxon>Pseudomonadati</taxon>
        <taxon>Pseudomonadota</taxon>
        <taxon>Gammaproteobacteria</taxon>
        <taxon>Pasteurellales</taxon>
        <taxon>Pasteurellaceae</taxon>
        <taxon>Mannheimia</taxon>
    </lineage>
</organism>
<dbReference type="PANTHER" id="PTHR43584:SF3">
    <property type="entry name" value="BIFUNCTIONAL PROTEIN GLMU"/>
    <property type="match status" value="1"/>
</dbReference>
<evidence type="ECO:0000256" key="1">
    <source>
        <dbReference type="ARBA" id="ARBA00022679"/>
    </source>
</evidence>
<sequence length="102" mass="11136">MENPTGYGRIIRENGSVVAIVEQKDANEAQLKVKEVNTGVMVASGASFKKWLKNLNNNNAQGEYYITDVIAMANQEGFKVQAVQATEFMEVEGQTTVATCCT</sequence>
<dbReference type="AlphaFoldDB" id="A0A378N938"/>
<evidence type="ECO:0000256" key="3">
    <source>
        <dbReference type="ARBA" id="ARBA00023315"/>
    </source>
</evidence>
<dbReference type="EMBL" id="UGPN01000002">
    <property type="protein sequence ID" value="STY64049.1"/>
    <property type="molecule type" value="Genomic_DNA"/>
</dbReference>